<feature type="compositionally biased region" description="Low complexity" evidence="1">
    <location>
        <begin position="287"/>
        <end position="298"/>
    </location>
</feature>
<accession>A0A9Q0XMN5</accession>
<keyword evidence="3" id="KW-1185">Reference proteome</keyword>
<dbReference type="EMBL" id="JAPFRF010000011">
    <property type="protein sequence ID" value="KAJ7317052.1"/>
    <property type="molecule type" value="Genomic_DNA"/>
</dbReference>
<proteinExistence type="predicted"/>
<evidence type="ECO:0000313" key="2">
    <source>
        <dbReference type="EMBL" id="KAJ7317052.1"/>
    </source>
</evidence>
<feature type="region of interest" description="Disordered" evidence="1">
    <location>
        <begin position="235"/>
        <end position="342"/>
    </location>
</feature>
<dbReference type="AlphaFoldDB" id="A0A9Q0XMN5"/>
<gene>
    <name evidence="2" type="ORF">JRQ81_003214</name>
</gene>
<comment type="caution">
    <text evidence="2">The sequence shown here is derived from an EMBL/GenBank/DDBJ whole genome shotgun (WGS) entry which is preliminary data.</text>
</comment>
<evidence type="ECO:0000256" key="1">
    <source>
        <dbReference type="SAM" id="MobiDB-lite"/>
    </source>
</evidence>
<feature type="region of interest" description="Disordered" evidence="1">
    <location>
        <begin position="361"/>
        <end position="380"/>
    </location>
</feature>
<protein>
    <submittedName>
        <fullName evidence="2">Uncharacterized protein</fullName>
    </submittedName>
</protein>
<dbReference type="Proteomes" id="UP001142489">
    <property type="component" value="Unassembled WGS sequence"/>
</dbReference>
<name>A0A9Q0XMN5_9SAUR</name>
<sequence length="436" mass="48641">MNCYTGEVEEEDDDKEKELLCGLVQHPHLSSVYPPLQNEPSWTLGVERDDWQSLEMHLPSLTRRKCTTSLPGQPAESRLGLSQGGLVEEYRDENECQQQELVDDEEGSAVQERDIQLGRAPGVSSSSISIRRLLCDNAACALCERTAMEAVEVVRIQQIAPGIPPLPQPPLPATSYVERSSLPAVCTLRDSAPFPPASTSEPKASCSIWQTPLSQEGLEEKPPPPRTALVCRLWGRSPHPQSQPSHQEEENSDNSEETRDQQEEEEEHFFISSAGTSMQAVTSGEESSPSSCLTRSSSRNWKDRTHFRHHKTSLRRRGLEQASCWSDSEGSSESQDEGHWDNSVLRKQRRRFLSSSREASAVASSGTLQSPRSAFPAGQTPFVSDATRETLEWHMAVKRVQHGLGLPSSSLSHSEPFSPWHQTPLFTQPPRVKSWW</sequence>
<feature type="compositionally biased region" description="Basic residues" evidence="1">
    <location>
        <begin position="305"/>
        <end position="316"/>
    </location>
</feature>
<evidence type="ECO:0000313" key="3">
    <source>
        <dbReference type="Proteomes" id="UP001142489"/>
    </source>
</evidence>
<reference evidence="2" key="1">
    <citation type="journal article" date="2023" name="DNA Res.">
        <title>Chromosome-level genome assembly of Phrynocephalus forsythii using third-generation DNA sequencing and Hi-C analysis.</title>
        <authorList>
            <person name="Qi Y."/>
            <person name="Zhao W."/>
            <person name="Zhao Y."/>
            <person name="Niu C."/>
            <person name="Cao S."/>
            <person name="Zhang Y."/>
        </authorList>
    </citation>
    <scope>NUCLEOTIDE SEQUENCE</scope>
    <source>
        <tissue evidence="2">Muscle</tissue>
    </source>
</reference>
<feature type="compositionally biased region" description="Polar residues" evidence="1">
    <location>
        <begin position="273"/>
        <end position="286"/>
    </location>
</feature>
<organism evidence="2 3">
    <name type="scientific">Phrynocephalus forsythii</name>
    <dbReference type="NCBI Taxonomy" id="171643"/>
    <lineage>
        <taxon>Eukaryota</taxon>
        <taxon>Metazoa</taxon>
        <taxon>Chordata</taxon>
        <taxon>Craniata</taxon>
        <taxon>Vertebrata</taxon>
        <taxon>Euteleostomi</taxon>
        <taxon>Lepidosauria</taxon>
        <taxon>Squamata</taxon>
        <taxon>Bifurcata</taxon>
        <taxon>Unidentata</taxon>
        <taxon>Episquamata</taxon>
        <taxon>Toxicofera</taxon>
        <taxon>Iguania</taxon>
        <taxon>Acrodonta</taxon>
        <taxon>Agamidae</taxon>
        <taxon>Agaminae</taxon>
        <taxon>Phrynocephalus</taxon>
    </lineage>
</organism>